<keyword evidence="2" id="KW-1185">Reference proteome</keyword>
<evidence type="ECO:0000313" key="2">
    <source>
        <dbReference type="Proteomes" id="UP000308549"/>
    </source>
</evidence>
<dbReference type="AlphaFoldDB" id="A0A4U0TTI4"/>
<organism evidence="1 2">
    <name type="scientific">Salinomyces thailandicus</name>
    <dbReference type="NCBI Taxonomy" id="706561"/>
    <lineage>
        <taxon>Eukaryota</taxon>
        <taxon>Fungi</taxon>
        <taxon>Dikarya</taxon>
        <taxon>Ascomycota</taxon>
        <taxon>Pezizomycotina</taxon>
        <taxon>Dothideomycetes</taxon>
        <taxon>Dothideomycetidae</taxon>
        <taxon>Mycosphaerellales</taxon>
        <taxon>Teratosphaeriaceae</taxon>
        <taxon>Salinomyces</taxon>
    </lineage>
</organism>
<evidence type="ECO:0000313" key="1">
    <source>
        <dbReference type="EMBL" id="TKA25520.1"/>
    </source>
</evidence>
<comment type="caution">
    <text evidence="1">The sequence shown here is derived from an EMBL/GenBank/DDBJ whole genome shotgun (WGS) entry which is preliminary data.</text>
</comment>
<protein>
    <submittedName>
        <fullName evidence="1">Uncharacterized protein</fullName>
    </submittedName>
</protein>
<accession>A0A4U0TTI4</accession>
<proteinExistence type="predicted"/>
<sequence length="165" mass="18385">MSEDIVGSASRGLNPAAMPFVPPRAGRTFGSLDLLSVPHPQAQAIASINEVLSDPKRATSDPSILAVGRMAPHESMYRDKHAAHMIHRPAQQQTIRMRGGMGRLKFPELVKRLMRWCDTVMAKQGGTQRFIEDDEEAANLTLTQFWRAGCRLNGRDCAGRYELRE</sequence>
<dbReference type="Proteomes" id="UP000308549">
    <property type="component" value="Unassembled WGS sequence"/>
</dbReference>
<gene>
    <name evidence="1" type="ORF">B0A50_05381</name>
</gene>
<dbReference type="EMBL" id="NAJL01000034">
    <property type="protein sequence ID" value="TKA25520.1"/>
    <property type="molecule type" value="Genomic_DNA"/>
</dbReference>
<reference evidence="1 2" key="1">
    <citation type="submission" date="2017-03" db="EMBL/GenBank/DDBJ databases">
        <title>Genomes of endolithic fungi from Antarctica.</title>
        <authorList>
            <person name="Coleine C."/>
            <person name="Masonjones S."/>
            <person name="Stajich J.E."/>
        </authorList>
    </citation>
    <scope>NUCLEOTIDE SEQUENCE [LARGE SCALE GENOMIC DNA]</scope>
    <source>
        <strain evidence="1 2">CCFEE 6315</strain>
    </source>
</reference>
<dbReference type="OrthoDB" id="4159781at2759"/>
<name>A0A4U0TTI4_9PEZI</name>